<dbReference type="AlphaFoldDB" id="A0A6C2U8X9"/>
<evidence type="ECO:0000256" key="1">
    <source>
        <dbReference type="SAM" id="SignalP"/>
    </source>
</evidence>
<dbReference type="SUPFAM" id="SSF75005">
    <property type="entry name" value="Arabinanase/levansucrase/invertase"/>
    <property type="match status" value="1"/>
</dbReference>
<evidence type="ECO:0000313" key="2">
    <source>
        <dbReference type="EMBL" id="VGO16339.1"/>
    </source>
</evidence>
<dbReference type="Proteomes" id="UP000366872">
    <property type="component" value="Unassembled WGS sequence"/>
</dbReference>
<sequence length="365" mass="41342">MKIMRKTAVLFLSALVLMASSIAAKPEAGARLKFSPLPFEVKSTFAERKTTAHVFADPGYRIWGMAVIQWADGKYHGYYARWPEALGHDGWMTHCEIAHAVADQSEGPFQYVNTVLESRNPDGWDVNNAHNPAICVVDGKICLYYIANDLRPLYKGDFKTDYPDMEWFQANRKLVRNAQRIGVAIASDPAGPFVRSKEPVVVPHGRFINIAVNPAVCYVDGTYTMIMKGDDANKPDTWFRIQLVGHSQFPEGPFTFQQQPVYSKKQTEDAGIWFDQKAGRYYMACHVMGKRDLALFSSNDGKLWQPDRQRVFMKKQFRLADGSVWKPDRVERPFILTDDSGKPVMLYLAVADKDINGNIAVKFNN</sequence>
<feature type="chain" id="PRO_5025611392" evidence="1">
    <location>
        <begin position="25"/>
        <end position="365"/>
    </location>
</feature>
<feature type="signal peptide" evidence="1">
    <location>
        <begin position="1"/>
        <end position="24"/>
    </location>
</feature>
<name>A0A6C2U8X9_PONDE</name>
<evidence type="ECO:0000313" key="3">
    <source>
        <dbReference type="Proteomes" id="UP000366872"/>
    </source>
</evidence>
<dbReference type="EMBL" id="CAAHFG010000003">
    <property type="protein sequence ID" value="VGO16339.1"/>
    <property type="molecule type" value="Genomic_DNA"/>
</dbReference>
<dbReference type="CDD" id="cd08994">
    <property type="entry name" value="GH43_62_32_68_117_130-like"/>
    <property type="match status" value="1"/>
</dbReference>
<dbReference type="RefSeq" id="WP_136081866.1">
    <property type="nucleotide sequence ID" value="NZ_CAAHFG010000003.1"/>
</dbReference>
<organism evidence="2 3">
    <name type="scientific">Pontiella desulfatans</name>
    <dbReference type="NCBI Taxonomy" id="2750659"/>
    <lineage>
        <taxon>Bacteria</taxon>
        <taxon>Pseudomonadati</taxon>
        <taxon>Kiritimatiellota</taxon>
        <taxon>Kiritimatiellia</taxon>
        <taxon>Kiritimatiellales</taxon>
        <taxon>Pontiellaceae</taxon>
        <taxon>Pontiella</taxon>
    </lineage>
</organism>
<proteinExistence type="predicted"/>
<accession>A0A6C2U8X9</accession>
<dbReference type="Gene3D" id="2.115.10.20">
    <property type="entry name" value="Glycosyl hydrolase domain, family 43"/>
    <property type="match status" value="2"/>
</dbReference>
<reference evidence="2 3" key="1">
    <citation type="submission" date="2019-04" db="EMBL/GenBank/DDBJ databases">
        <authorList>
            <person name="Van Vliet M D."/>
        </authorList>
    </citation>
    <scope>NUCLEOTIDE SEQUENCE [LARGE SCALE GENOMIC DNA]</scope>
    <source>
        <strain evidence="2 3">F1</strain>
    </source>
</reference>
<keyword evidence="1" id="KW-0732">Signal</keyword>
<protein>
    <submittedName>
        <fullName evidence="2">Uncharacterized protein</fullName>
    </submittedName>
</protein>
<gene>
    <name evidence="2" type="ORF">PDESU_04930</name>
</gene>
<keyword evidence="3" id="KW-1185">Reference proteome</keyword>
<dbReference type="InterPro" id="IPR023296">
    <property type="entry name" value="Glyco_hydro_beta-prop_sf"/>
</dbReference>